<reference evidence="1" key="1">
    <citation type="journal article" date="2020" name="Stud. Mycol.">
        <title>101 Dothideomycetes genomes: a test case for predicting lifestyles and emergence of pathogens.</title>
        <authorList>
            <person name="Haridas S."/>
            <person name="Albert R."/>
            <person name="Binder M."/>
            <person name="Bloem J."/>
            <person name="Labutti K."/>
            <person name="Salamov A."/>
            <person name="Andreopoulos B."/>
            <person name="Baker S."/>
            <person name="Barry K."/>
            <person name="Bills G."/>
            <person name="Bluhm B."/>
            <person name="Cannon C."/>
            <person name="Castanera R."/>
            <person name="Culley D."/>
            <person name="Daum C."/>
            <person name="Ezra D."/>
            <person name="Gonzalez J."/>
            <person name="Henrissat B."/>
            <person name="Kuo A."/>
            <person name="Liang C."/>
            <person name="Lipzen A."/>
            <person name="Lutzoni F."/>
            <person name="Magnuson J."/>
            <person name="Mondo S."/>
            <person name="Nolan M."/>
            <person name="Ohm R."/>
            <person name="Pangilinan J."/>
            <person name="Park H.-J."/>
            <person name="Ramirez L."/>
            <person name="Alfaro M."/>
            <person name="Sun H."/>
            <person name="Tritt A."/>
            <person name="Yoshinaga Y."/>
            <person name="Zwiers L.-H."/>
            <person name="Turgeon B."/>
            <person name="Goodwin S."/>
            <person name="Spatafora J."/>
            <person name="Crous P."/>
            <person name="Grigoriev I."/>
        </authorList>
    </citation>
    <scope>NUCLEOTIDE SEQUENCE</scope>
    <source>
        <strain evidence="1">CBS 279.74</strain>
    </source>
</reference>
<dbReference type="EMBL" id="MU005769">
    <property type="protein sequence ID" value="KAF2710362.1"/>
    <property type="molecule type" value="Genomic_DNA"/>
</dbReference>
<protein>
    <recommendedName>
        <fullName evidence="3">ATP-grasp domain-containing protein</fullName>
    </recommendedName>
</protein>
<name>A0A6G1KD12_9PLEO</name>
<gene>
    <name evidence="1" type="ORF">K504DRAFT_454664</name>
</gene>
<evidence type="ECO:0000313" key="2">
    <source>
        <dbReference type="Proteomes" id="UP000799428"/>
    </source>
</evidence>
<sequence length="377" mass="41808">MDKIRILITSASSPTALGLARALSSNGHTVFGADADTEISPDMYLSAYTTFFGVDDNLWEDVLGKIESLDMIIPFGDEAKVLAEFLRSKRDSLGRVQEDIKLFHHSLFDCETGFQAFLHHEVYPSFEKKTTLAGMVTTPMTKDVESVWELADCLESRPSVYFKAELAPEDREGDPIVSRACIDGRYFPCEPSSLVVSKNSLTDADVNALQALQISKVKPYRITEVIEGGIVYEAHSMVNAGVIQTFVVTTPSTMSSKEDLVAVPSTDQLVEILYDFTSRFVACYQQYDFEKQTEDPFVGIDKQSLSMHLSLKFVVREHVKDIIVLSYFSTVPHASLLLLTSSTPEKQRQIALAYTDPASIEDDGIIMTDEVPLPSGV</sequence>
<evidence type="ECO:0008006" key="3">
    <source>
        <dbReference type="Google" id="ProtNLM"/>
    </source>
</evidence>
<dbReference type="Proteomes" id="UP000799428">
    <property type="component" value="Unassembled WGS sequence"/>
</dbReference>
<proteinExistence type="predicted"/>
<dbReference type="AlphaFoldDB" id="A0A6G1KD12"/>
<keyword evidence="2" id="KW-1185">Reference proteome</keyword>
<organism evidence="1 2">
    <name type="scientific">Pleomassaria siparia CBS 279.74</name>
    <dbReference type="NCBI Taxonomy" id="1314801"/>
    <lineage>
        <taxon>Eukaryota</taxon>
        <taxon>Fungi</taxon>
        <taxon>Dikarya</taxon>
        <taxon>Ascomycota</taxon>
        <taxon>Pezizomycotina</taxon>
        <taxon>Dothideomycetes</taxon>
        <taxon>Pleosporomycetidae</taxon>
        <taxon>Pleosporales</taxon>
        <taxon>Pleomassariaceae</taxon>
        <taxon>Pleomassaria</taxon>
    </lineage>
</organism>
<evidence type="ECO:0000313" key="1">
    <source>
        <dbReference type="EMBL" id="KAF2710362.1"/>
    </source>
</evidence>
<dbReference type="OrthoDB" id="3745855at2759"/>
<accession>A0A6G1KD12</accession>